<proteinExistence type="predicted"/>
<dbReference type="PANTHER" id="PTHR34145">
    <property type="entry name" value="OS02G0105600 PROTEIN"/>
    <property type="match status" value="1"/>
</dbReference>
<dbReference type="AlphaFoldDB" id="A0AAV5C7B8"/>
<evidence type="ECO:0000313" key="2">
    <source>
        <dbReference type="EMBL" id="GJM94076.1"/>
    </source>
</evidence>
<dbReference type="Proteomes" id="UP001054889">
    <property type="component" value="Unassembled WGS sequence"/>
</dbReference>
<evidence type="ECO:0000313" key="3">
    <source>
        <dbReference type="Proteomes" id="UP001054889"/>
    </source>
</evidence>
<dbReference type="Pfam" id="PF23622">
    <property type="entry name" value="LRR_At1g61320_AtMIF1"/>
    <property type="match status" value="1"/>
</dbReference>
<reference evidence="2" key="2">
    <citation type="submission" date="2021-12" db="EMBL/GenBank/DDBJ databases">
        <title>Resequencing data analysis of finger millet.</title>
        <authorList>
            <person name="Hatakeyama M."/>
            <person name="Aluri S."/>
            <person name="Balachadran M.T."/>
            <person name="Sivarajan S.R."/>
            <person name="Poveda L."/>
            <person name="Shimizu-Inatsugi R."/>
            <person name="Schlapbach R."/>
            <person name="Sreeman S.M."/>
            <person name="Shimizu K.K."/>
        </authorList>
    </citation>
    <scope>NUCLEOTIDE SEQUENCE</scope>
</reference>
<dbReference type="InterPro" id="IPR053772">
    <property type="entry name" value="At1g61320/At1g61330-like"/>
</dbReference>
<dbReference type="InterPro" id="IPR032675">
    <property type="entry name" value="LRR_dom_sf"/>
</dbReference>
<evidence type="ECO:0000259" key="1">
    <source>
        <dbReference type="Pfam" id="PF23622"/>
    </source>
</evidence>
<reference evidence="2" key="1">
    <citation type="journal article" date="2018" name="DNA Res.">
        <title>Multiple hybrid de novo genome assembly of finger millet, an orphan allotetraploid crop.</title>
        <authorList>
            <person name="Hatakeyama M."/>
            <person name="Aluri S."/>
            <person name="Balachadran M.T."/>
            <person name="Sivarajan S.R."/>
            <person name="Patrignani A."/>
            <person name="Gruter S."/>
            <person name="Poveda L."/>
            <person name="Shimizu-Inatsugi R."/>
            <person name="Baeten J."/>
            <person name="Francoijs K.J."/>
            <person name="Nataraja K.N."/>
            <person name="Reddy Y.A.N."/>
            <person name="Phadnis S."/>
            <person name="Ravikumar R.L."/>
            <person name="Schlapbach R."/>
            <person name="Sreeman S.M."/>
            <person name="Shimizu K.K."/>
        </authorList>
    </citation>
    <scope>NUCLEOTIDE SEQUENCE</scope>
</reference>
<gene>
    <name evidence="2" type="primary">ga10690</name>
    <name evidence="2" type="ORF">PR202_ga10690</name>
</gene>
<keyword evidence="3" id="KW-1185">Reference proteome</keyword>
<protein>
    <recommendedName>
        <fullName evidence="1">At1g61320/AtMIF1 LRR domain-containing protein</fullName>
    </recommendedName>
</protein>
<name>A0AAV5C7B8_ELECO</name>
<organism evidence="2 3">
    <name type="scientific">Eleusine coracana subsp. coracana</name>
    <dbReference type="NCBI Taxonomy" id="191504"/>
    <lineage>
        <taxon>Eukaryota</taxon>
        <taxon>Viridiplantae</taxon>
        <taxon>Streptophyta</taxon>
        <taxon>Embryophyta</taxon>
        <taxon>Tracheophyta</taxon>
        <taxon>Spermatophyta</taxon>
        <taxon>Magnoliopsida</taxon>
        <taxon>Liliopsida</taxon>
        <taxon>Poales</taxon>
        <taxon>Poaceae</taxon>
        <taxon>PACMAD clade</taxon>
        <taxon>Chloridoideae</taxon>
        <taxon>Cynodonteae</taxon>
        <taxon>Eleusininae</taxon>
        <taxon>Eleusine</taxon>
    </lineage>
</organism>
<dbReference type="SUPFAM" id="SSF52047">
    <property type="entry name" value="RNI-like"/>
    <property type="match status" value="1"/>
</dbReference>
<sequence length="354" mass="40920">MQDAARTACVSRELSHSWRYYPELEFSAKTLALCEQHTSIQGQMATDILKRIDDAMQNRAGVWVKRLKFELLFLRKVPSRCVNNWLDAAAPGIEELTLKLPRDDKTKYKFPCELFSDENGCSVQSLCLSICAFHPVQGSCSFGNLKRVNFSWVRITTEESLLFFSNSLALEHLELWFCHEIACLRIPCKLQLLNFLQVGRCSMLQAIESDAPNPSTFHYEGPLIQFSCGDAVQLKDINISIYPWFNLFYYAHKELPTIAPNLETLFLMSADEIGDFYPLIIFQHEKFLHLKYLELAIVGPRTEIGFHFQYYCLVAFLNSSPVLETFILHVRHISLHKMACVFFHPFNHFPCHFL</sequence>
<accession>A0AAV5C7B8</accession>
<feature type="domain" description="At1g61320/AtMIF1 LRR" evidence="1">
    <location>
        <begin position="56"/>
        <end position="337"/>
    </location>
</feature>
<dbReference type="EMBL" id="BQKI01000004">
    <property type="protein sequence ID" value="GJM94076.1"/>
    <property type="molecule type" value="Genomic_DNA"/>
</dbReference>
<comment type="caution">
    <text evidence="2">The sequence shown here is derived from an EMBL/GenBank/DDBJ whole genome shotgun (WGS) entry which is preliminary data.</text>
</comment>
<dbReference type="InterPro" id="IPR055357">
    <property type="entry name" value="LRR_At1g61320_AtMIF1"/>
</dbReference>
<dbReference type="Gene3D" id="3.80.10.10">
    <property type="entry name" value="Ribonuclease Inhibitor"/>
    <property type="match status" value="1"/>
</dbReference>
<dbReference type="PANTHER" id="PTHR34145:SF33">
    <property type="entry name" value="FBD DOMAIN-CONTAINING PROTEIN"/>
    <property type="match status" value="1"/>
</dbReference>